<dbReference type="EMBL" id="BARS01050652">
    <property type="protein sequence ID" value="GAG50324.1"/>
    <property type="molecule type" value="Genomic_DNA"/>
</dbReference>
<accession>X0Y375</accession>
<evidence type="ECO:0000313" key="1">
    <source>
        <dbReference type="EMBL" id="GAG50324.1"/>
    </source>
</evidence>
<dbReference type="AlphaFoldDB" id="X0Y375"/>
<organism evidence="1">
    <name type="scientific">marine sediment metagenome</name>
    <dbReference type="NCBI Taxonomy" id="412755"/>
    <lineage>
        <taxon>unclassified sequences</taxon>
        <taxon>metagenomes</taxon>
        <taxon>ecological metagenomes</taxon>
    </lineage>
</organism>
<reference evidence="1" key="1">
    <citation type="journal article" date="2014" name="Front. Microbiol.">
        <title>High frequency of phylogenetically diverse reductive dehalogenase-homologous genes in deep subseafloor sedimentary metagenomes.</title>
        <authorList>
            <person name="Kawai M."/>
            <person name="Futagami T."/>
            <person name="Toyoda A."/>
            <person name="Takaki Y."/>
            <person name="Nishi S."/>
            <person name="Hori S."/>
            <person name="Arai W."/>
            <person name="Tsubouchi T."/>
            <person name="Morono Y."/>
            <person name="Uchiyama I."/>
            <person name="Ito T."/>
            <person name="Fujiyama A."/>
            <person name="Inagaki F."/>
            <person name="Takami H."/>
        </authorList>
    </citation>
    <scope>NUCLEOTIDE SEQUENCE</scope>
    <source>
        <strain evidence="1">Expedition CK06-06</strain>
    </source>
</reference>
<proteinExistence type="predicted"/>
<comment type="caution">
    <text evidence="1">The sequence shown here is derived from an EMBL/GenBank/DDBJ whole genome shotgun (WGS) entry which is preliminary data.</text>
</comment>
<name>X0Y375_9ZZZZ</name>
<feature type="non-terminal residue" evidence="1">
    <location>
        <position position="1"/>
    </location>
</feature>
<protein>
    <submittedName>
        <fullName evidence="1">Uncharacterized protein</fullName>
    </submittedName>
</protein>
<sequence>DAFHRIESIPLLGSGKVDLKEIKEMAREL</sequence>
<gene>
    <name evidence="1" type="ORF">S01H1_75576</name>
</gene>